<keyword evidence="2" id="KW-0812">Transmembrane</keyword>
<sequence>MAAQLQSKAFTPPPAYSEDQPFFAPLPSPPSHSHTLFGPTPISQQQGLLIPYYDQHSPYAIEQAASRARWRFFGGILWAVGIFGIVSVIDELESHFGLSTRRNLTASSS</sequence>
<dbReference type="AlphaFoldDB" id="A0A0C3ER12"/>
<proteinExistence type="predicted"/>
<keyword evidence="4" id="KW-1185">Reference proteome</keyword>
<keyword evidence="2" id="KW-1133">Transmembrane helix</keyword>
<keyword evidence="2" id="KW-0472">Membrane</keyword>
<feature type="region of interest" description="Disordered" evidence="1">
    <location>
        <begin position="1"/>
        <end position="42"/>
    </location>
</feature>
<feature type="transmembrane region" description="Helical" evidence="2">
    <location>
        <begin position="70"/>
        <end position="89"/>
    </location>
</feature>
<gene>
    <name evidence="3" type="ORF">PILCRDRAFT_690165</name>
</gene>
<dbReference type="OrthoDB" id="3259540at2759"/>
<reference evidence="3 4" key="1">
    <citation type="submission" date="2014-04" db="EMBL/GenBank/DDBJ databases">
        <authorList>
            <consortium name="DOE Joint Genome Institute"/>
            <person name="Kuo A."/>
            <person name="Tarkka M."/>
            <person name="Buscot F."/>
            <person name="Kohler A."/>
            <person name="Nagy L.G."/>
            <person name="Floudas D."/>
            <person name="Copeland A."/>
            <person name="Barry K.W."/>
            <person name="Cichocki N."/>
            <person name="Veneault-Fourrey C."/>
            <person name="LaButti K."/>
            <person name="Lindquist E.A."/>
            <person name="Lipzen A."/>
            <person name="Lundell T."/>
            <person name="Morin E."/>
            <person name="Murat C."/>
            <person name="Sun H."/>
            <person name="Tunlid A."/>
            <person name="Henrissat B."/>
            <person name="Grigoriev I.V."/>
            <person name="Hibbett D.S."/>
            <person name="Martin F."/>
            <person name="Nordberg H.P."/>
            <person name="Cantor M.N."/>
            <person name="Hua S.X."/>
        </authorList>
    </citation>
    <scope>NUCLEOTIDE SEQUENCE [LARGE SCALE GENOMIC DNA]</scope>
    <source>
        <strain evidence="3 4">F 1598</strain>
    </source>
</reference>
<evidence type="ECO:0000256" key="1">
    <source>
        <dbReference type="SAM" id="MobiDB-lite"/>
    </source>
</evidence>
<reference evidence="4" key="2">
    <citation type="submission" date="2015-01" db="EMBL/GenBank/DDBJ databases">
        <title>Evolutionary Origins and Diversification of the Mycorrhizal Mutualists.</title>
        <authorList>
            <consortium name="DOE Joint Genome Institute"/>
            <consortium name="Mycorrhizal Genomics Consortium"/>
            <person name="Kohler A."/>
            <person name="Kuo A."/>
            <person name="Nagy L.G."/>
            <person name="Floudas D."/>
            <person name="Copeland A."/>
            <person name="Barry K.W."/>
            <person name="Cichocki N."/>
            <person name="Veneault-Fourrey C."/>
            <person name="LaButti K."/>
            <person name="Lindquist E.A."/>
            <person name="Lipzen A."/>
            <person name="Lundell T."/>
            <person name="Morin E."/>
            <person name="Murat C."/>
            <person name="Riley R."/>
            <person name="Ohm R."/>
            <person name="Sun H."/>
            <person name="Tunlid A."/>
            <person name="Henrissat B."/>
            <person name="Grigoriev I.V."/>
            <person name="Hibbett D.S."/>
            <person name="Martin F."/>
        </authorList>
    </citation>
    <scope>NUCLEOTIDE SEQUENCE [LARGE SCALE GENOMIC DNA]</scope>
    <source>
        <strain evidence="4">F 1598</strain>
    </source>
</reference>
<dbReference type="Proteomes" id="UP000054166">
    <property type="component" value="Unassembled WGS sequence"/>
</dbReference>
<dbReference type="InParanoid" id="A0A0C3ER12"/>
<evidence type="ECO:0000313" key="4">
    <source>
        <dbReference type="Proteomes" id="UP000054166"/>
    </source>
</evidence>
<evidence type="ECO:0000256" key="2">
    <source>
        <dbReference type="SAM" id="Phobius"/>
    </source>
</evidence>
<name>A0A0C3ER12_PILCF</name>
<organism evidence="3 4">
    <name type="scientific">Piloderma croceum (strain F 1598)</name>
    <dbReference type="NCBI Taxonomy" id="765440"/>
    <lineage>
        <taxon>Eukaryota</taxon>
        <taxon>Fungi</taxon>
        <taxon>Dikarya</taxon>
        <taxon>Basidiomycota</taxon>
        <taxon>Agaricomycotina</taxon>
        <taxon>Agaricomycetes</taxon>
        <taxon>Agaricomycetidae</taxon>
        <taxon>Atheliales</taxon>
        <taxon>Atheliaceae</taxon>
        <taxon>Piloderma</taxon>
    </lineage>
</organism>
<protein>
    <submittedName>
        <fullName evidence="3">Uncharacterized protein</fullName>
    </submittedName>
</protein>
<evidence type="ECO:0000313" key="3">
    <source>
        <dbReference type="EMBL" id="KIM75015.1"/>
    </source>
</evidence>
<dbReference type="EMBL" id="KN833052">
    <property type="protein sequence ID" value="KIM75015.1"/>
    <property type="molecule type" value="Genomic_DNA"/>
</dbReference>
<accession>A0A0C3ER12</accession>
<dbReference type="HOGENOM" id="CLU_157417_0_0_1"/>